<dbReference type="InterPro" id="IPR029058">
    <property type="entry name" value="AB_hydrolase_fold"/>
</dbReference>
<dbReference type="InterPro" id="IPR000639">
    <property type="entry name" value="Epox_hydrolase-like"/>
</dbReference>
<reference evidence="2 3" key="1">
    <citation type="submission" date="2016-11" db="EMBL/GenBank/DDBJ databases">
        <title>Draft Genome Sequences of Nine Cyanobacterial Strains from Diverse Habitats.</title>
        <authorList>
            <person name="Zhu T."/>
            <person name="Hou S."/>
            <person name="Lu X."/>
            <person name="Hess W.R."/>
        </authorList>
    </citation>
    <scope>NUCLEOTIDE SEQUENCE [LARGE SCALE GENOMIC DNA]</scope>
    <source>
        <strain evidence="2 3">5.2 s.c.1</strain>
    </source>
</reference>
<evidence type="ECO:0000259" key="1">
    <source>
        <dbReference type="Pfam" id="PF00561"/>
    </source>
</evidence>
<name>A0A1U7HPG6_9CHRO</name>
<organism evidence="2 3">
    <name type="scientific">Chroogloeocystis siderophila 5.2 s.c.1</name>
    <dbReference type="NCBI Taxonomy" id="247279"/>
    <lineage>
        <taxon>Bacteria</taxon>
        <taxon>Bacillati</taxon>
        <taxon>Cyanobacteriota</taxon>
        <taxon>Cyanophyceae</taxon>
        <taxon>Oscillatoriophycideae</taxon>
        <taxon>Chroococcales</taxon>
        <taxon>Chroococcaceae</taxon>
        <taxon>Chroogloeocystis</taxon>
    </lineage>
</organism>
<evidence type="ECO:0000313" key="3">
    <source>
        <dbReference type="Proteomes" id="UP000185984"/>
    </source>
</evidence>
<keyword evidence="2" id="KW-0378">Hydrolase</keyword>
<dbReference type="PANTHER" id="PTHR43798">
    <property type="entry name" value="MONOACYLGLYCEROL LIPASE"/>
    <property type="match status" value="1"/>
</dbReference>
<accession>A0A1U7HPG6</accession>
<dbReference type="GO" id="GO:0016787">
    <property type="term" value="F:hydrolase activity"/>
    <property type="evidence" value="ECO:0007669"/>
    <property type="project" value="UniProtKB-KW"/>
</dbReference>
<dbReference type="SUPFAM" id="SSF53474">
    <property type="entry name" value="alpha/beta-Hydrolases"/>
    <property type="match status" value="1"/>
</dbReference>
<dbReference type="InterPro" id="IPR050266">
    <property type="entry name" value="AB_hydrolase_sf"/>
</dbReference>
<dbReference type="STRING" id="247279.NIES1031_13925"/>
<feature type="domain" description="AB hydrolase-1" evidence="1">
    <location>
        <begin position="28"/>
        <end position="265"/>
    </location>
</feature>
<protein>
    <submittedName>
        <fullName evidence="2">Alpha/beta hydrolase</fullName>
    </submittedName>
</protein>
<dbReference type="AlphaFoldDB" id="A0A1U7HPG6"/>
<dbReference type="RefSeq" id="WP_073550053.1">
    <property type="nucleotide sequence ID" value="NZ_CAWMVK010000002.1"/>
</dbReference>
<dbReference type="Pfam" id="PF00561">
    <property type="entry name" value="Abhydrolase_1"/>
    <property type="match status" value="1"/>
</dbReference>
<proteinExistence type="predicted"/>
<dbReference type="Proteomes" id="UP000185984">
    <property type="component" value="Unassembled WGS sequence"/>
</dbReference>
<comment type="caution">
    <text evidence="2">The sequence shown here is derived from an EMBL/GenBank/DDBJ whole genome shotgun (WGS) entry which is preliminary data.</text>
</comment>
<dbReference type="PRINTS" id="PR00111">
    <property type="entry name" value="ABHYDROLASE"/>
</dbReference>
<dbReference type="Gene3D" id="3.40.50.1820">
    <property type="entry name" value="alpha/beta hydrolase"/>
    <property type="match status" value="1"/>
</dbReference>
<sequence>MAYFYRVSLPQTTHPVKLNVHIQGHGFPILCLHGHPGSGRSLSVFTNHLSQRFRTIAPDLRGYGSSRTQQNFTMNDHLLDLEALIDSLKIQRCLFLGWSLGGILAMELALKLPDRVSGLILVATAARPRGNHPPISWQDNVYTGVASILNWLQPSWQWNIETFGKRSLYRYLIQQHSPTAYRYLATDAIAAYLQTSAAAQRALNTALRSGYNRLADLHKITCPSLMLAGASDRHITAESSHETARYLKNCQWQCYANTAHLFPWEIPQMVLRDIDAWIAQYPEVVEEE</sequence>
<dbReference type="InterPro" id="IPR000073">
    <property type="entry name" value="AB_hydrolase_1"/>
</dbReference>
<keyword evidence="3" id="KW-1185">Reference proteome</keyword>
<gene>
    <name evidence="2" type="ORF">NIES1031_13925</name>
</gene>
<dbReference type="EMBL" id="MRCC01000010">
    <property type="protein sequence ID" value="OKH25461.1"/>
    <property type="molecule type" value="Genomic_DNA"/>
</dbReference>
<evidence type="ECO:0000313" key="2">
    <source>
        <dbReference type="EMBL" id="OKH25461.1"/>
    </source>
</evidence>
<dbReference type="OrthoDB" id="9808398at2"/>
<dbReference type="PRINTS" id="PR00412">
    <property type="entry name" value="EPOXHYDRLASE"/>
</dbReference>